<evidence type="ECO:0000313" key="2">
    <source>
        <dbReference type="EMBL" id="KAK0136908.1"/>
    </source>
</evidence>
<feature type="compositionally biased region" description="Basic and acidic residues" evidence="1">
    <location>
        <begin position="1"/>
        <end position="12"/>
    </location>
</feature>
<evidence type="ECO:0000256" key="1">
    <source>
        <dbReference type="SAM" id="MobiDB-lite"/>
    </source>
</evidence>
<comment type="caution">
    <text evidence="2">The sequence shown here is derived from an EMBL/GenBank/DDBJ whole genome shotgun (WGS) entry which is preliminary data.</text>
</comment>
<dbReference type="Proteomes" id="UP001174136">
    <property type="component" value="Unassembled WGS sequence"/>
</dbReference>
<dbReference type="EMBL" id="JAOPHQ010005122">
    <property type="protein sequence ID" value="KAK0136908.1"/>
    <property type="molecule type" value="Genomic_DNA"/>
</dbReference>
<accession>A0AA47NTU1</accession>
<proteinExistence type="predicted"/>
<sequence>MVQETRLLHTEPSEDAGTTGNAAVGGDSEDDDNFFTFETAQMTVHQQRKRCRALRSGGAVWQNDFFSLKCAFQSANRRRGLRTVT</sequence>
<dbReference type="AlphaFoldDB" id="A0AA47NTU1"/>
<reference evidence="2" key="1">
    <citation type="journal article" date="2023" name="Front. Mar. Sci.">
        <title>A new Merluccius polli reference genome to investigate the effects of global change in West African waters.</title>
        <authorList>
            <person name="Mateo J.L."/>
            <person name="Blanco-Fernandez C."/>
            <person name="Garcia-Vazquez E."/>
            <person name="Machado-Schiaffino G."/>
        </authorList>
    </citation>
    <scope>NUCLEOTIDE SEQUENCE</scope>
    <source>
        <strain evidence="2">C29</strain>
        <tissue evidence="2">Fin</tissue>
    </source>
</reference>
<protein>
    <submittedName>
        <fullName evidence="2">Uncharacterized protein</fullName>
    </submittedName>
</protein>
<feature type="region of interest" description="Disordered" evidence="1">
    <location>
        <begin position="1"/>
        <end position="30"/>
    </location>
</feature>
<keyword evidence="3" id="KW-1185">Reference proteome</keyword>
<organism evidence="2 3">
    <name type="scientific">Merluccius polli</name>
    <name type="common">Benguela hake</name>
    <name type="synonym">Merluccius cadenati</name>
    <dbReference type="NCBI Taxonomy" id="89951"/>
    <lineage>
        <taxon>Eukaryota</taxon>
        <taxon>Metazoa</taxon>
        <taxon>Chordata</taxon>
        <taxon>Craniata</taxon>
        <taxon>Vertebrata</taxon>
        <taxon>Euteleostomi</taxon>
        <taxon>Actinopterygii</taxon>
        <taxon>Neopterygii</taxon>
        <taxon>Teleostei</taxon>
        <taxon>Neoteleostei</taxon>
        <taxon>Acanthomorphata</taxon>
        <taxon>Zeiogadaria</taxon>
        <taxon>Gadariae</taxon>
        <taxon>Gadiformes</taxon>
        <taxon>Gadoidei</taxon>
        <taxon>Merlucciidae</taxon>
        <taxon>Merluccius</taxon>
    </lineage>
</organism>
<evidence type="ECO:0000313" key="3">
    <source>
        <dbReference type="Proteomes" id="UP001174136"/>
    </source>
</evidence>
<name>A0AA47NTU1_MERPO</name>
<gene>
    <name evidence="2" type="ORF">N1851_026930</name>
</gene>